<evidence type="ECO:0000256" key="1">
    <source>
        <dbReference type="SAM" id="MobiDB-lite"/>
    </source>
</evidence>
<accession>A0A396SCH7</accession>
<evidence type="ECO:0000313" key="4">
    <source>
        <dbReference type="Proteomes" id="UP000265692"/>
    </source>
</evidence>
<feature type="domain" description="PepSY" evidence="2">
    <location>
        <begin position="141"/>
        <end position="194"/>
    </location>
</feature>
<sequence>MTSSITERGDKGMVRKILVSCSTLFLLIACSSAEEQTMHSLSNEPSSQAGNGEQAEASSANILDVDTSLSDAVAIFREVHPTAKVQSIDLNTSYENYVYEVTGLDANTEYRVFIDATSKEVLKEKKESQDNDDTIDFAAIIQPEKAMEVASKVEETRGLMPESWTLEAEDGIHSYTLTYENGNSEIEVKVDAVKAKPLN</sequence>
<dbReference type="Proteomes" id="UP000265692">
    <property type="component" value="Unassembled WGS sequence"/>
</dbReference>
<feature type="region of interest" description="Disordered" evidence="1">
    <location>
        <begin position="39"/>
        <end position="58"/>
    </location>
</feature>
<organism evidence="3 4">
    <name type="scientific">Ureibacillus yapensis</name>
    <dbReference type="NCBI Taxonomy" id="2304605"/>
    <lineage>
        <taxon>Bacteria</taxon>
        <taxon>Bacillati</taxon>
        <taxon>Bacillota</taxon>
        <taxon>Bacilli</taxon>
        <taxon>Bacillales</taxon>
        <taxon>Caryophanaceae</taxon>
        <taxon>Ureibacillus</taxon>
    </lineage>
</organism>
<evidence type="ECO:0000313" key="3">
    <source>
        <dbReference type="EMBL" id="RHW34687.1"/>
    </source>
</evidence>
<name>A0A396SCH7_9BACL</name>
<proteinExistence type="predicted"/>
<dbReference type="Pfam" id="PF03413">
    <property type="entry name" value="PepSY"/>
    <property type="match status" value="2"/>
</dbReference>
<dbReference type="Gene3D" id="3.10.450.40">
    <property type="match status" value="2"/>
</dbReference>
<protein>
    <recommendedName>
        <fullName evidence="2">PepSY domain-containing protein</fullName>
    </recommendedName>
</protein>
<dbReference type="AlphaFoldDB" id="A0A396SCH7"/>
<dbReference type="InterPro" id="IPR025711">
    <property type="entry name" value="PepSY"/>
</dbReference>
<feature type="domain" description="PepSY" evidence="2">
    <location>
        <begin position="68"/>
        <end position="124"/>
    </location>
</feature>
<reference evidence="3 4" key="1">
    <citation type="submission" date="2018-08" db="EMBL/GenBank/DDBJ databases">
        <title>Lysinibacillus sp. YLB-03 draft genome sequence.</title>
        <authorList>
            <person name="Yu L."/>
        </authorList>
    </citation>
    <scope>NUCLEOTIDE SEQUENCE [LARGE SCALE GENOMIC DNA]</scope>
    <source>
        <strain evidence="3 4">YLB-03</strain>
    </source>
</reference>
<dbReference type="EMBL" id="QWEI01000008">
    <property type="protein sequence ID" value="RHW34687.1"/>
    <property type="molecule type" value="Genomic_DNA"/>
</dbReference>
<gene>
    <name evidence="3" type="ORF">D1B33_13635</name>
</gene>
<evidence type="ECO:0000259" key="2">
    <source>
        <dbReference type="Pfam" id="PF03413"/>
    </source>
</evidence>
<keyword evidence="4" id="KW-1185">Reference proteome</keyword>
<comment type="caution">
    <text evidence="3">The sequence shown here is derived from an EMBL/GenBank/DDBJ whole genome shotgun (WGS) entry which is preliminary data.</text>
</comment>